<comment type="caution">
    <text evidence="2">The sequence shown here is derived from an EMBL/GenBank/DDBJ whole genome shotgun (WGS) entry which is preliminary data.</text>
</comment>
<dbReference type="InterPro" id="IPR025406">
    <property type="entry name" value="DUF4132"/>
</dbReference>
<dbReference type="Gene3D" id="1.25.10.10">
    <property type="entry name" value="Leucine-rich Repeat Variant"/>
    <property type="match status" value="1"/>
</dbReference>
<accession>A0ABV6S039</accession>
<reference evidence="2 3" key="1">
    <citation type="submission" date="2024-09" db="EMBL/GenBank/DDBJ databases">
        <authorList>
            <person name="Sun Q."/>
            <person name="Mori K."/>
        </authorList>
    </citation>
    <scope>NUCLEOTIDE SEQUENCE [LARGE SCALE GENOMIC DNA]</scope>
    <source>
        <strain evidence="2 3">KCTC 23076</strain>
    </source>
</reference>
<gene>
    <name evidence="2" type="ORF">ACFFGH_32650</name>
</gene>
<dbReference type="InterPro" id="IPR004155">
    <property type="entry name" value="PBS_lyase_HEAT"/>
</dbReference>
<protein>
    <submittedName>
        <fullName evidence="2">DUF4132 domain-containing protein</fullName>
    </submittedName>
</protein>
<evidence type="ECO:0000313" key="2">
    <source>
        <dbReference type="EMBL" id="MFC0682604.1"/>
    </source>
</evidence>
<dbReference type="RefSeq" id="WP_386676765.1">
    <property type="nucleotide sequence ID" value="NZ_JBHLTG010000015.1"/>
</dbReference>
<dbReference type="Pfam" id="PF13569">
    <property type="entry name" value="DUF4132"/>
    <property type="match status" value="1"/>
</dbReference>
<dbReference type="InterPro" id="IPR016024">
    <property type="entry name" value="ARM-type_fold"/>
</dbReference>
<organism evidence="2 3">
    <name type="scientific">Lysobacter korlensis</name>
    <dbReference type="NCBI Taxonomy" id="553636"/>
    <lineage>
        <taxon>Bacteria</taxon>
        <taxon>Pseudomonadati</taxon>
        <taxon>Pseudomonadota</taxon>
        <taxon>Gammaproteobacteria</taxon>
        <taxon>Lysobacterales</taxon>
        <taxon>Lysobacteraceae</taxon>
        <taxon>Lysobacter</taxon>
    </lineage>
</organism>
<keyword evidence="3" id="KW-1185">Reference proteome</keyword>
<dbReference type="InterPro" id="IPR011989">
    <property type="entry name" value="ARM-like"/>
</dbReference>
<name>A0ABV6S039_9GAMM</name>
<proteinExistence type="predicted"/>
<dbReference type="SUPFAM" id="SSF48371">
    <property type="entry name" value="ARM repeat"/>
    <property type="match status" value="1"/>
</dbReference>
<dbReference type="EMBL" id="JBHLTG010000015">
    <property type="protein sequence ID" value="MFC0682604.1"/>
    <property type="molecule type" value="Genomic_DNA"/>
</dbReference>
<dbReference type="Proteomes" id="UP001589896">
    <property type="component" value="Unassembled WGS sequence"/>
</dbReference>
<feature type="domain" description="DUF4132" evidence="1">
    <location>
        <begin position="962"/>
        <end position="1146"/>
    </location>
</feature>
<sequence>MLKWIEKFIGGASVEIPEGLPETWTKELSTLLAEVDETRKGARSGLRRDMLSYVLHGEPWSVLGEVAQVSNLATRLRLISGGSGDRHGAPALYDAFDEVPTETMLRWAKLLVASAGASANGNLASWGFVFEGGIRWPEALLMHATGRHLNAWYGSPEASDKLSAFGVEQMLIADGLAPSALLVSAFATPISNYGPTQRLSMVTQLRGYADALERHHEVLRPLLLQPVAAQRVHVLGLLAEVEGRVLERYVDELVELAVSSSKLVRAAAEPLVMRCGMGSVEPLKRAALSGKPDQRLNALRLLHAIGRQLDDAAIRDLAEQTAAADKAPLVQALPNEWRGIAEIADSAPSFDYTVPRIDWTGGISPSLQQAIERAWPQINQAIEKSNKQWREYHERNLAEGRNYPLHQAAPFEDAHLRMLLQYLETDGQAAARKPRYEHRTNWQFAAPAIGTLAAHEAMTPVALLKILSFFDLLSVQNGTLTSVVPSSFNALHRKTGRPTLLELSEMLTEMGLDGRTQVMRSYCAGWGDVLAQDWSDEAVWPFFAHCMDRLIQLMNPTQTRDYSFDRQGIYRAIATLPTPPAEVVNALFDLALGSGKTDRLPAQKALDNLPGKEVRIISALADGKADVRTVAAQWLGRLRCEQAIPALEKAVSKEKQDVPKGAMLDTLELLGQPVEKYLDRTALEADAAKTLAKGLPKDLEWFPWAALPTVRWNDTGAPVPADVLRWMLVQAVKHKSPEPNAVLRKYCAMFAPRDREAFGQFVLEAWLVEDVRPISPDEAMSLAKSTATSTHSSMASYPKYYKDDPNFGKSVEELTAKFLPGFMRQPAGSAIGSKGLLAIAAACAAERAAAPVARYLKEYYGTRAAQGKALIAMLAWIEHPSATQLMLSVGSRFRTKSFQEEATRQAEALAERKGWTLAELADRTMPTAGFDETATLELSYGPRVFTAKLQPDLKVELYNPDGKKIASLPEPRQDDDAELAKDSKKAFSAAKKEIKSVVDLQTSRLYEALCTERDWPYEDWERYLNRHPVVRLLTQRLVWSLVEDDRITATFRPLDDGTLTDNDDNAVTPAAAARVRIAHDSNLPAADVELWQQHLLDYEVTPLFQQFGKGTYTLPADKKSATSVDDFEGHLIEAFALRGRALKLGYTRGAAEDGGWFMTYEKRFPTLGLLAVIEFTGNPLPEQNRTVALLKLSFVSTQDEQSRWNLSGLPLSQVPAVLLSECYNDMRLIAKDGAGFDPDWQKKSEY</sequence>
<evidence type="ECO:0000313" key="3">
    <source>
        <dbReference type="Proteomes" id="UP001589896"/>
    </source>
</evidence>
<evidence type="ECO:0000259" key="1">
    <source>
        <dbReference type="Pfam" id="PF13569"/>
    </source>
</evidence>
<dbReference type="SMART" id="SM00567">
    <property type="entry name" value="EZ_HEAT"/>
    <property type="match status" value="1"/>
</dbReference>